<name>A0A6A6UX68_9PLEO</name>
<evidence type="ECO:0000313" key="1">
    <source>
        <dbReference type="EMBL" id="KAF2741587.1"/>
    </source>
</evidence>
<dbReference type="AlphaFoldDB" id="A0A6A6UX68"/>
<accession>A0A6A6UX68</accession>
<gene>
    <name evidence="1" type="ORF">M011DRAFT_59711</name>
</gene>
<evidence type="ECO:0000313" key="2">
    <source>
        <dbReference type="Proteomes" id="UP000799440"/>
    </source>
</evidence>
<dbReference type="EMBL" id="MU006693">
    <property type="protein sequence ID" value="KAF2741587.1"/>
    <property type="molecule type" value="Genomic_DNA"/>
</dbReference>
<organism evidence="1 2">
    <name type="scientific">Sporormia fimetaria CBS 119925</name>
    <dbReference type="NCBI Taxonomy" id="1340428"/>
    <lineage>
        <taxon>Eukaryota</taxon>
        <taxon>Fungi</taxon>
        <taxon>Dikarya</taxon>
        <taxon>Ascomycota</taxon>
        <taxon>Pezizomycotina</taxon>
        <taxon>Dothideomycetes</taxon>
        <taxon>Pleosporomycetidae</taxon>
        <taxon>Pleosporales</taxon>
        <taxon>Sporormiaceae</taxon>
        <taxon>Sporormia</taxon>
    </lineage>
</organism>
<keyword evidence="2" id="KW-1185">Reference proteome</keyword>
<dbReference type="Proteomes" id="UP000799440">
    <property type="component" value="Unassembled WGS sequence"/>
</dbReference>
<proteinExistence type="predicted"/>
<reference evidence="1" key="1">
    <citation type="journal article" date="2020" name="Stud. Mycol.">
        <title>101 Dothideomycetes genomes: a test case for predicting lifestyles and emergence of pathogens.</title>
        <authorList>
            <person name="Haridas S."/>
            <person name="Albert R."/>
            <person name="Binder M."/>
            <person name="Bloem J."/>
            <person name="Labutti K."/>
            <person name="Salamov A."/>
            <person name="Andreopoulos B."/>
            <person name="Baker S."/>
            <person name="Barry K."/>
            <person name="Bills G."/>
            <person name="Bluhm B."/>
            <person name="Cannon C."/>
            <person name="Castanera R."/>
            <person name="Culley D."/>
            <person name="Daum C."/>
            <person name="Ezra D."/>
            <person name="Gonzalez J."/>
            <person name="Henrissat B."/>
            <person name="Kuo A."/>
            <person name="Liang C."/>
            <person name="Lipzen A."/>
            <person name="Lutzoni F."/>
            <person name="Magnuson J."/>
            <person name="Mondo S."/>
            <person name="Nolan M."/>
            <person name="Ohm R."/>
            <person name="Pangilinan J."/>
            <person name="Park H.-J."/>
            <person name="Ramirez L."/>
            <person name="Alfaro M."/>
            <person name="Sun H."/>
            <person name="Tritt A."/>
            <person name="Yoshinaga Y."/>
            <person name="Zwiers L.-H."/>
            <person name="Turgeon B."/>
            <person name="Goodwin S."/>
            <person name="Spatafora J."/>
            <person name="Crous P."/>
            <person name="Grigoriev I."/>
        </authorList>
    </citation>
    <scope>NUCLEOTIDE SEQUENCE</scope>
    <source>
        <strain evidence="1">CBS 119925</strain>
    </source>
</reference>
<dbReference type="OrthoDB" id="3797059at2759"/>
<protein>
    <submittedName>
        <fullName evidence="1">Uncharacterized protein</fullName>
    </submittedName>
</protein>
<sequence>MREKQFKMASINNGTMNNFAQRDINIEAQTNRYYPAIIPCGRDPDFIEPRTIVEQIEQKRAAPGSRFMMPSLRQKECIFSCTRLR</sequence>